<dbReference type="PRINTS" id="PR00081">
    <property type="entry name" value="GDHRDH"/>
</dbReference>
<sequence length="245" mass="25910">MSAAAPKSALEMFSMKGKVTMVTGGARGIGFALAEAAAGCGSNIALLDLSEQPPGNLETAKKDTNTVWKYYTTNVTDHESMKSAMEAVVNDFGRIDNWHVMGTYFAAQLAASYIRNHGDGGSILFLASQTAHGTTPQEHTSMYGASKAAVKALAVHLGVELAPHKIRVNSLSPGYIETEMSRPTSETNPVMRDVFEKAPPLGRRGQVSDLAGAAVWLLSDAGAWTTASDFLITGGLHGGSMHLRL</sequence>
<dbReference type="STRING" id="183478.A0A364NA28"/>
<gene>
    <name evidence="3" type="ORF">DDE83_002442</name>
</gene>
<keyword evidence="4" id="KW-1185">Reference proteome</keyword>
<evidence type="ECO:0000313" key="4">
    <source>
        <dbReference type="Proteomes" id="UP000249619"/>
    </source>
</evidence>
<dbReference type="GO" id="GO:0016616">
    <property type="term" value="F:oxidoreductase activity, acting on the CH-OH group of donors, NAD or NADP as acceptor"/>
    <property type="evidence" value="ECO:0007669"/>
    <property type="project" value="UniProtKB-ARBA"/>
</dbReference>
<name>A0A364NA28_STELY</name>
<comment type="caution">
    <text evidence="3">The sequence shown here is derived from an EMBL/GenBank/DDBJ whole genome shotgun (WGS) entry which is preliminary data.</text>
</comment>
<dbReference type="OrthoDB" id="417891at2759"/>
<dbReference type="Pfam" id="PF00106">
    <property type="entry name" value="adh_short"/>
    <property type="match status" value="1"/>
</dbReference>
<dbReference type="InterPro" id="IPR036291">
    <property type="entry name" value="NAD(P)-bd_dom_sf"/>
</dbReference>
<evidence type="ECO:0000256" key="2">
    <source>
        <dbReference type="ARBA" id="ARBA00023002"/>
    </source>
</evidence>
<dbReference type="Pfam" id="PF13561">
    <property type="entry name" value="adh_short_C2"/>
    <property type="match status" value="1"/>
</dbReference>
<organism evidence="3 4">
    <name type="scientific">Stemphylium lycopersici</name>
    <name type="common">Tomato gray leaf spot disease fungus</name>
    <name type="synonym">Thyrospora lycopersici</name>
    <dbReference type="NCBI Taxonomy" id="183478"/>
    <lineage>
        <taxon>Eukaryota</taxon>
        <taxon>Fungi</taxon>
        <taxon>Dikarya</taxon>
        <taxon>Ascomycota</taxon>
        <taxon>Pezizomycotina</taxon>
        <taxon>Dothideomycetes</taxon>
        <taxon>Pleosporomycetidae</taxon>
        <taxon>Pleosporales</taxon>
        <taxon>Pleosporineae</taxon>
        <taxon>Pleosporaceae</taxon>
        <taxon>Stemphylium</taxon>
    </lineage>
</organism>
<protein>
    <submittedName>
        <fullName evidence="3">Short-chain dehydrogenase/reductase SDR</fullName>
    </submittedName>
</protein>
<proteinExistence type="inferred from homology"/>
<dbReference type="AlphaFoldDB" id="A0A364NA28"/>
<evidence type="ECO:0000256" key="1">
    <source>
        <dbReference type="ARBA" id="ARBA00006484"/>
    </source>
</evidence>
<evidence type="ECO:0000313" key="3">
    <source>
        <dbReference type="EMBL" id="RAR14175.1"/>
    </source>
</evidence>
<dbReference type="GO" id="GO:0050664">
    <property type="term" value="F:oxidoreductase activity, acting on NAD(P)H, oxygen as acceptor"/>
    <property type="evidence" value="ECO:0007669"/>
    <property type="project" value="TreeGrafter"/>
</dbReference>
<dbReference type="EMBL" id="QGDH01000025">
    <property type="protein sequence ID" value="RAR14175.1"/>
    <property type="molecule type" value="Genomic_DNA"/>
</dbReference>
<dbReference type="PANTHER" id="PTHR43008:SF4">
    <property type="entry name" value="CHAIN DEHYDROGENASE, PUTATIVE (AFU_ORTHOLOGUE AFUA_4G08710)-RELATED"/>
    <property type="match status" value="1"/>
</dbReference>
<dbReference type="InterPro" id="IPR002347">
    <property type="entry name" value="SDR_fam"/>
</dbReference>
<reference evidence="4" key="1">
    <citation type="submission" date="2018-05" db="EMBL/GenBank/DDBJ databases">
        <title>Draft genome sequence of Stemphylium lycopersici strain CIDEFI 213.</title>
        <authorList>
            <person name="Medina R."/>
            <person name="Franco M.E.E."/>
            <person name="Lucentini C.G."/>
            <person name="Saparrat M.C.N."/>
            <person name="Balatti P.A."/>
        </authorList>
    </citation>
    <scope>NUCLEOTIDE SEQUENCE [LARGE SCALE GENOMIC DNA]</scope>
    <source>
        <strain evidence="4">CIDEFI 213</strain>
    </source>
</reference>
<dbReference type="SUPFAM" id="SSF51735">
    <property type="entry name" value="NAD(P)-binding Rossmann-fold domains"/>
    <property type="match status" value="1"/>
</dbReference>
<comment type="similarity">
    <text evidence="1">Belongs to the short-chain dehydrogenases/reductases (SDR) family.</text>
</comment>
<dbReference type="Proteomes" id="UP000249619">
    <property type="component" value="Unassembled WGS sequence"/>
</dbReference>
<dbReference type="Gene3D" id="3.40.50.720">
    <property type="entry name" value="NAD(P)-binding Rossmann-like Domain"/>
    <property type="match status" value="2"/>
</dbReference>
<dbReference type="PANTHER" id="PTHR43008">
    <property type="entry name" value="BENZIL REDUCTASE"/>
    <property type="match status" value="1"/>
</dbReference>
<keyword evidence="2" id="KW-0560">Oxidoreductase</keyword>
<accession>A0A364NA28</accession>